<dbReference type="KEGG" id="cpin:CPIN18020_0770"/>
<gene>
    <name evidence="1" type="ORF">CPIN18021_0774</name>
</gene>
<evidence type="ECO:0000313" key="1">
    <source>
        <dbReference type="EMBL" id="AQW87586.1"/>
    </source>
</evidence>
<accession>A0A1S6U759</accession>
<keyword evidence="2" id="KW-1185">Reference proteome</keyword>
<sequence>MKKGFGLLIAIIFVVTIASLGAVALKLSVGTAKQTGDVYVREQGEILLRSFAEYTMLNILTHDFNVDCLEKVEGWHRPDLTIKDKEHPAFITSSKIKYFGNIGKCKGVPVTTKYTQGTVMIDIFVEYVDSLNKTKDDKYKISEKYPVRLHKRIIQKI</sequence>
<dbReference type="AlphaFoldDB" id="A0A1S6U759"/>
<dbReference type="Proteomes" id="UP000190868">
    <property type="component" value="Chromosome"/>
</dbReference>
<reference evidence="2" key="1">
    <citation type="submission" date="2016-09" db="EMBL/GenBank/DDBJ databases">
        <title>Comparative genomics of the Campylobacter concisus group.</title>
        <authorList>
            <person name="Miller W.G."/>
            <person name="Yee E."/>
            <person name="Chapman M.H."/>
            <person name="Huynh S."/>
            <person name="Bono J.L."/>
            <person name="On S.L.W."/>
            <person name="StLeger J."/>
            <person name="Foster G."/>
            <person name="Parker C.T."/>
        </authorList>
    </citation>
    <scope>NUCLEOTIDE SEQUENCE [LARGE SCALE GENOMIC DNA]</scope>
    <source>
        <strain evidence="2">RM18021</strain>
    </source>
</reference>
<organism evidence="1 2">
    <name type="scientific">Campylobacter pinnipediorum subsp. caledonicus</name>
    <dbReference type="NCBI Taxonomy" id="1874362"/>
    <lineage>
        <taxon>Bacteria</taxon>
        <taxon>Pseudomonadati</taxon>
        <taxon>Campylobacterota</taxon>
        <taxon>Epsilonproteobacteria</taxon>
        <taxon>Campylobacterales</taxon>
        <taxon>Campylobacteraceae</taxon>
        <taxon>Campylobacter</taxon>
    </lineage>
</organism>
<dbReference type="RefSeq" id="WP_078423226.1">
    <property type="nucleotide sequence ID" value="NZ_CP017018.1"/>
</dbReference>
<dbReference type="EMBL" id="CP017258">
    <property type="protein sequence ID" value="AQW87586.1"/>
    <property type="molecule type" value="Genomic_DNA"/>
</dbReference>
<evidence type="ECO:0000313" key="2">
    <source>
        <dbReference type="Proteomes" id="UP000190868"/>
    </source>
</evidence>
<dbReference type="GeneID" id="56566410"/>
<name>A0A1S6U759_9BACT</name>
<proteinExistence type="predicted"/>
<protein>
    <submittedName>
        <fullName evidence="1">Uncharacterized protein</fullName>
    </submittedName>
</protein>